<organism evidence="5 6">
    <name type="scientific">Opitutus terrae (strain DSM 11246 / JCM 15787 / PB90-1)</name>
    <dbReference type="NCBI Taxonomy" id="452637"/>
    <lineage>
        <taxon>Bacteria</taxon>
        <taxon>Pseudomonadati</taxon>
        <taxon>Verrucomicrobiota</taxon>
        <taxon>Opitutia</taxon>
        <taxon>Opitutales</taxon>
        <taxon>Opitutaceae</taxon>
        <taxon>Opitutus</taxon>
    </lineage>
</organism>
<dbReference type="PANTHER" id="PTHR24421:SF62">
    <property type="entry name" value="SENSORY TRANSDUCTION HISTIDINE KINASE"/>
    <property type="match status" value="1"/>
</dbReference>
<dbReference type="CDD" id="cd16917">
    <property type="entry name" value="HATPase_UhpB-NarQ-NarX-like"/>
    <property type="match status" value="1"/>
</dbReference>
<evidence type="ECO:0000313" key="5">
    <source>
        <dbReference type="EMBL" id="ACB76510.1"/>
    </source>
</evidence>
<dbReference type="InterPro" id="IPR011712">
    <property type="entry name" value="Sig_transdc_His_kin_sub3_dim/P"/>
</dbReference>
<dbReference type="Gene3D" id="3.30.565.10">
    <property type="entry name" value="Histidine kinase-like ATPase, C-terminal domain"/>
    <property type="match status" value="1"/>
</dbReference>
<evidence type="ECO:0000259" key="4">
    <source>
        <dbReference type="PROSITE" id="PS50109"/>
    </source>
</evidence>
<dbReference type="EMBL" id="CP001032">
    <property type="protein sequence ID" value="ACB76510.1"/>
    <property type="molecule type" value="Genomic_DNA"/>
</dbReference>
<evidence type="ECO:0000256" key="1">
    <source>
        <dbReference type="ARBA" id="ARBA00022679"/>
    </source>
</evidence>
<dbReference type="InterPro" id="IPR003594">
    <property type="entry name" value="HATPase_dom"/>
</dbReference>
<dbReference type="InterPro" id="IPR036890">
    <property type="entry name" value="HATPase_C_sf"/>
</dbReference>
<keyword evidence="2 5" id="KW-0418">Kinase</keyword>
<accession>B1ZT56</accession>
<dbReference type="OrthoDB" id="227596at2"/>
<dbReference type="GO" id="GO:0016020">
    <property type="term" value="C:membrane"/>
    <property type="evidence" value="ECO:0007669"/>
    <property type="project" value="InterPro"/>
</dbReference>
<dbReference type="Gene3D" id="2.60.40.10">
    <property type="entry name" value="Immunoglobulins"/>
    <property type="match status" value="1"/>
</dbReference>
<evidence type="ECO:0000256" key="3">
    <source>
        <dbReference type="ARBA" id="ARBA00023012"/>
    </source>
</evidence>
<dbReference type="KEGG" id="ote:Oter_3230"/>
<dbReference type="InterPro" id="IPR005467">
    <property type="entry name" value="His_kinase_dom"/>
</dbReference>
<keyword evidence="1" id="KW-0808">Transferase</keyword>
<gene>
    <name evidence="5" type="ordered locus">Oter_3230</name>
</gene>
<evidence type="ECO:0000256" key="2">
    <source>
        <dbReference type="ARBA" id="ARBA00022777"/>
    </source>
</evidence>
<dbReference type="PANTHER" id="PTHR24421">
    <property type="entry name" value="NITRATE/NITRITE SENSOR PROTEIN NARX-RELATED"/>
    <property type="match status" value="1"/>
</dbReference>
<dbReference type="Pfam" id="PF02518">
    <property type="entry name" value="HATPase_c"/>
    <property type="match status" value="1"/>
</dbReference>
<feature type="domain" description="Histidine kinase" evidence="4">
    <location>
        <begin position="935"/>
        <end position="1026"/>
    </location>
</feature>
<dbReference type="SMART" id="SM00387">
    <property type="entry name" value="HATPase_c"/>
    <property type="match status" value="1"/>
</dbReference>
<keyword evidence="6" id="KW-1185">Reference proteome</keyword>
<keyword evidence="3" id="KW-0902">Two-component regulatory system</keyword>
<dbReference type="PROSITE" id="PS50109">
    <property type="entry name" value="HIS_KIN"/>
    <property type="match status" value="1"/>
</dbReference>
<sequence>MLSLIGKKSARAGHKLLVTWCAVITRVALCAAIGGTAMLMLGAVASAKAPVRGMPFIRSYSLGDIGPVPRGSRLGFDRFGRVAVIHDAVYAVLNDTVWLNIAERGGRDRISMTNVVQAPDGRTYYGARGSWGYVETGADGRLHPVPLAPSNLPGWVATATFSDLIVTERGVYFASWNGVVYWDFQLQKNLFFDVPRISRVFRVGDRVYISAFDAPLRTINARAGTLELAENTGLGRSVVEFAVSLDQTRSLVAFIDGRLVVFDGKEASPWLPLGDNTITGHISALQKLVDGRIATSVTGQGLLLFSTEGELLMALTTSQYHNIAALANREPGVLWVETDDSIEKILYGSPLSAFGQRLGLPIAWPIVVEWNGQIFVASGGKLYRAVAGEAGEPTRFEPAPHQPPRGAWSLAAWGTQMLVGNGYELFAVEPDGSLRPIPSVPDLAHLVMVDESHCYLIGRGEMALLEWRDGAWRESAPRIPGAANPAIVHRVKDSVWIEMGGAGVARLWREHGRLRLDVIPNESWTKGSWVNIGSVDDIVVLSALKEEPHRFFDQKTGSWREVPELQQLLNRSPYWIARLQKDESGVIWAAHNEGLIRFAPGTNGYAMDATSFDLVSDRYPVVRILPGNDVWVVAARSLYHIERSWASVPPKPPQPTLVSMVDLQQNEELLATGRPEGALGRLPYARNSLSFRFFSGTDAWRRSPVYEYRLDEREPWTVLDGSLLSFRRLREGVYGLQVRIAAAQADATVPSTFQFEILPPWHRTWPAYAAFGSAVALALLGVMRWSSYLERRRNRALEELVKNRTHELEATMAKLGEETRKAATLAERDRLANEIHDSVQQGLTGAMLQLDTTLKLPAMSGDMRSRLNVVRNMVAYARQEVQHAVWDMESPLLEGTDLADALRNLTTFVDADGMKIEVAVKGTTVPLDRAVNHNLLRIAQEATTNAFRHARARRISVQLEFRTDAVALGIADDGVGFRPGEVLQDRTGHLGLRGIRTRVKRLGGTLAIESQPGQGTAMQIVVPLDGPAAEEAN</sequence>
<dbReference type="Pfam" id="PF07730">
    <property type="entry name" value="HisKA_3"/>
    <property type="match status" value="1"/>
</dbReference>
<dbReference type="STRING" id="452637.Oter_3230"/>
<name>B1ZT56_OPITP</name>
<dbReference type="SUPFAM" id="SSF55874">
    <property type="entry name" value="ATPase domain of HSP90 chaperone/DNA topoisomerase II/histidine kinase"/>
    <property type="match status" value="1"/>
</dbReference>
<dbReference type="RefSeq" id="WP_012376039.1">
    <property type="nucleotide sequence ID" value="NC_010571.1"/>
</dbReference>
<proteinExistence type="predicted"/>
<dbReference type="HOGENOM" id="CLU_293861_0_0_0"/>
<evidence type="ECO:0000313" key="6">
    <source>
        <dbReference type="Proteomes" id="UP000007013"/>
    </source>
</evidence>
<dbReference type="InterPro" id="IPR013783">
    <property type="entry name" value="Ig-like_fold"/>
</dbReference>
<dbReference type="GO" id="GO:0046983">
    <property type="term" value="F:protein dimerization activity"/>
    <property type="evidence" value="ECO:0007669"/>
    <property type="project" value="InterPro"/>
</dbReference>
<dbReference type="eggNOG" id="COG4585">
    <property type="taxonomic scope" value="Bacteria"/>
</dbReference>
<dbReference type="Proteomes" id="UP000007013">
    <property type="component" value="Chromosome"/>
</dbReference>
<dbReference type="Gene3D" id="1.20.5.1930">
    <property type="match status" value="1"/>
</dbReference>
<protein>
    <submittedName>
        <fullName evidence="5">Histidine kinase</fullName>
    </submittedName>
</protein>
<dbReference type="InterPro" id="IPR050482">
    <property type="entry name" value="Sensor_HK_TwoCompSys"/>
</dbReference>
<reference evidence="5 6" key="1">
    <citation type="journal article" date="2011" name="J. Bacteriol.">
        <title>Genome sequence of the verrucomicrobium Opitutus terrae PB90-1, an abundant inhabitant of rice paddy soil ecosystems.</title>
        <authorList>
            <person name="van Passel M.W."/>
            <person name="Kant R."/>
            <person name="Palva A."/>
            <person name="Copeland A."/>
            <person name="Lucas S."/>
            <person name="Lapidus A."/>
            <person name="Glavina del Rio T."/>
            <person name="Pitluck S."/>
            <person name="Goltsman E."/>
            <person name="Clum A."/>
            <person name="Sun H."/>
            <person name="Schmutz J."/>
            <person name="Larimer F.W."/>
            <person name="Land M.L."/>
            <person name="Hauser L."/>
            <person name="Kyrpides N."/>
            <person name="Mikhailova N."/>
            <person name="Richardson P.P."/>
            <person name="Janssen P.H."/>
            <person name="de Vos W.M."/>
            <person name="Smidt H."/>
        </authorList>
    </citation>
    <scope>NUCLEOTIDE SEQUENCE [LARGE SCALE GENOMIC DNA]</scope>
    <source>
        <strain evidence="6">DSM 11246 / JCM 15787 / PB90-1</strain>
    </source>
</reference>
<dbReference type="AlphaFoldDB" id="B1ZT56"/>
<dbReference type="GO" id="GO:0000155">
    <property type="term" value="F:phosphorelay sensor kinase activity"/>
    <property type="evidence" value="ECO:0007669"/>
    <property type="project" value="InterPro"/>
</dbReference>